<protein>
    <recommendedName>
        <fullName evidence="2">Outer membrane protein assembly factor BamA</fullName>
    </recommendedName>
</protein>
<accession>A0A382YUQ2</accession>
<evidence type="ECO:0000313" key="1">
    <source>
        <dbReference type="EMBL" id="SVD86555.1"/>
    </source>
</evidence>
<proteinExistence type="predicted"/>
<gene>
    <name evidence="1" type="ORF">METZ01_LOCUS439409</name>
</gene>
<organism evidence="1">
    <name type="scientific">marine metagenome</name>
    <dbReference type="NCBI Taxonomy" id="408172"/>
    <lineage>
        <taxon>unclassified sequences</taxon>
        <taxon>metagenomes</taxon>
        <taxon>ecological metagenomes</taxon>
    </lineage>
</organism>
<sequence length="238" mass="26712">GSYGEEESKNISANINYSSIESGVLDTVFYETGSFSTFSIDYSYSRNLSGILNQSQFKAGIQLGQGFTSAWTEANLNLKFSKKYEINIRTWAGSFLNDDNVPNQFRSFISGGVDPNFSSVVFDRTGNSEMVILKNQYIKQGPGMRGYVIDKNGLPLSTTGVVWGVNITPNVPFFIDLAGGEEFKDTYTTVGLKFGLIILPLYQSWELDQKIAKDWNWIKERIRISLNFDISNLGQIMF</sequence>
<dbReference type="AlphaFoldDB" id="A0A382YUQ2"/>
<evidence type="ECO:0008006" key="2">
    <source>
        <dbReference type="Google" id="ProtNLM"/>
    </source>
</evidence>
<dbReference type="EMBL" id="UINC01178415">
    <property type="protein sequence ID" value="SVD86555.1"/>
    <property type="molecule type" value="Genomic_DNA"/>
</dbReference>
<reference evidence="1" key="1">
    <citation type="submission" date="2018-05" db="EMBL/GenBank/DDBJ databases">
        <authorList>
            <person name="Lanie J.A."/>
            <person name="Ng W.-L."/>
            <person name="Kazmierczak K.M."/>
            <person name="Andrzejewski T.M."/>
            <person name="Davidsen T.M."/>
            <person name="Wayne K.J."/>
            <person name="Tettelin H."/>
            <person name="Glass J.I."/>
            <person name="Rusch D."/>
            <person name="Podicherti R."/>
            <person name="Tsui H.-C.T."/>
            <person name="Winkler M.E."/>
        </authorList>
    </citation>
    <scope>NUCLEOTIDE SEQUENCE</scope>
</reference>
<feature type="non-terminal residue" evidence="1">
    <location>
        <position position="1"/>
    </location>
</feature>
<name>A0A382YUQ2_9ZZZZ</name>